<dbReference type="Gramene" id="EFJ05625">
    <property type="protein sequence ID" value="EFJ05625"/>
    <property type="gene ID" value="SELMODRAFT_449095"/>
</dbReference>
<dbReference type="eggNOG" id="KOG4209">
    <property type="taxonomic scope" value="Eukaryota"/>
</dbReference>
<keyword evidence="8" id="KW-0694">RNA-binding</keyword>
<dbReference type="GO" id="GO:0043488">
    <property type="term" value="P:regulation of mRNA stability"/>
    <property type="evidence" value="ECO:0000318"/>
    <property type="project" value="GO_Central"/>
</dbReference>
<proteinExistence type="inferred from homology"/>
<feature type="compositionally biased region" description="Low complexity" evidence="9">
    <location>
        <begin position="8"/>
        <end position="17"/>
    </location>
</feature>
<dbReference type="Gene3D" id="3.30.70.330">
    <property type="match status" value="1"/>
</dbReference>
<keyword evidence="6" id="KW-0862">Zinc</keyword>
<dbReference type="HOGENOM" id="CLU_027028_0_0_1"/>
<feature type="compositionally biased region" description="Basic and acidic residues" evidence="9">
    <location>
        <begin position="370"/>
        <end position="383"/>
    </location>
</feature>
<evidence type="ECO:0000313" key="12">
    <source>
        <dbReference type="Proteomes" id="UP000001514"/>
    </source>
</evidence>
<comment type="subcellular location">
    <subcellularLocation>
        <location evidence="1">Nucleus</location>
    </subcellularLocation>
</comment>
<feature type="compositionally biased region" description="Basic and acidic residues" evidence="9">
    <location>
        <begin position="503"/>
        <end position="513"/>
    </location>
</feature>
<keyword evidence="12" id="KW-1185">Reference proteome</keyword>
<keyword evidence="3" id="KW-0479">Metal-binding</keyword>
<feature type="compositionally biased region" description="Basic residues" evidence="9">
    <location>
        <begin position="420"/>
        <end position="433"/>
    </location>
</feature>
<gene>
    <name evidence="11" type="ORF">SELMODRAFT_449095</name>
</gene>
<dbReference type="Proteomes" id="UP000001514">
    <property type="component" value="Unassembled WGS sequence"/>
</dbReference>
<evidence type="ECO:0000256" key="8">
    <source>
        <dbReference type="PROSITE-ProRule" id="PRU00176"/>
    </source>
</evidence>
<feature type="compositionally biased region" description="Acidic residues" evidence="9">
    <location>
        <begin position="330"/>
        <end position="343"/>
    </location>
</feature>
<reference evidence="11 12" key="1">
    <citation type="journal article" date="2011" name="Science">
        <title>The Selaginella genome identifies genetic changes associated with the evolution of vascular plants.</title>
        <authorList>
            <person name="Banks J.A."/>
            <person name="Nishiyama T."/>
            <person name="Hasebe M."/>
            <person name="Bowman J.L."/>
            <person name="Gribskov M."/>
            <person name="dePamphilis C."/>
            <person name="Albert V.A."/>
            <person name="Aono N."/>
            <person name="Aoyama T."/>
            <person name="Ambrose B.A."/>
            <person name="Ashton N.W."/>
            <person name="Axtell M.J."/>
            <person name="Barker E."/>
            <person name="Barker M.S."/>
            <person name="Bennetzen J.L."/>
            <person name="Bonawitz N.D."/>
            <person name="Chapple C."/>
            <person name="Cheng C."/>
            <person name="Correa L.G."/>
            <person name="Dacre M."/>
            <person name="DeBarry J."/>
            <person name="Dreyer I."/>
            <person name="Elias M."/>
            <person name="Engstrom E.M."/>
            <person name="Estelle M."/>
            <person name="Feng L."/>
            <person name="Finet C."/>
            <person name="Floyd S.K."/>
            <person name="Frommer W.B."/>
            <person name="Fujita T."/>
            <person name="Gramzow L."/>
            <person name="Gutensohn M."/>
            <person name="Harholt J."/>
            <person name="Hattori M."/>
            <person name="Heyl A."/>
            <person name="Hirai T."/>
            <person name="Hiwatashi Y."/>
            <person name="Ishikawa M."/>
            <person name="Iwata M."/>
            <person name="Karol K.G."/>
            <person name="Koehler B."/>
            <person name="Kolukisaoglu U."/>
            <person name="Kubo M."/>
            <person name="Kurata T."/>
            <person name="Lalonde S."/>
            <person name="Li K."/>
            <person name="Li Y."/>
            <person name="Litt A."/>
            <person name="Lyons E."/>
            <person name="Manning G."/>
            <person name="Maruyama T."/>
            <person name="Michael T.P."/>
            <person name="Mikami K."/>
            <person name="Miyazaki S."/>
            <person name="Morinaga S."/>
            <person name="Murata T."/>
            <person name="Mueller-Roeber B."/>
            <person name="Nelson D.R."/>
            <person name="Obara M."/>
            <person name="Oguri Y."/>
            <person name="Olmstead R.G."/>
            <person name="Onodera N."/>
            <person name="Petersen B.L."/>
            <person name="Pils B."/>
            <person name="Prigge M."/>
            <person name="Rensing S.A."/>
            <person name="Riano-Pachon D.M."/>
            <person name="Roberts A.W."/>
            <person name="Sato Y."/>
            <person name="Scheller H.V."/>
            <person name="Schulz B."/>
            <person name="Schulz C."/>
            <person name="Shakirov E.V."/>
            <person name="Shibagaki N."/>
            <person name="Shinohara N."/>
            <person name="Shippen D.E."/>
            <person name="Soerensen I."/>
            <person name="Sotooka R."/>
            <person name="Sugimoto N."/>
            <person name="Sugita M."/>
            <person name="Sumikawa N."/>
            <person name="Tanurdzic M."/>
            <person name="Theissen G."/>
            <person name="Ulvskov P."/>
            <person name="Wakazuki S."/>
            <person name="Weng J.K."/>
            <person name="Willats W.W."/>
            <person name="Wipf D."/>
            <person name="Wolf P.G."/>
            <person name="Yang L."/>
            <person name="Zimmer A.D."/>
            <person name="Zhu Q."/>
            <person name="Mitros T."/>
            <person name="Hellsten U."/>
            <person name="Loque D."/>
            <person name="Otillar R."/>
            <person name="Salamov A."/>
            <person name="Schmutz J."/>
            <person name="Shapiro H."/>
            <person name="Lindquist E."/>
            <person name="Lucas S."/>
            <person name="Rokhsar D."/>
            <person name="Grigoriev I.V."/>
        </authorList>
    </citation>
    <scope>NUCLEOTIDE SEQUENCE [LARGE SCALE GENOMIC DNA]</scope>
</reference>
<feature type="region of interest" description="Disordered" evidence="9">
    <location>
        <begin position="128"/>
        <end position="218"/>
    </location>
</feature>
<evidence type="ECO:0000256" key="6">
    <source>
        <dbReference type="ARBA" id="ARBA00022833"/>
    </source>
</evidence>
<accession>D8TCK4</accession>
<dbReference type="PANTHER" id="PTHR14738">
    <property type="entry name" value="ZINC FINGER CCCH DOMAIN-CONTAINING PROTEIN 14"/>
    <property type="match status" value="1"/>
</dbReference>
<feature type="compositionally biased region" description="Pro residues" evidence="9">
    <location>
        <begin position="206"/>
        <end position="217"/>
    </location>
</feature>
<protein>
    <recommendedName>
        <fullName evidence="10">RRM domain-containing protein</fullName>
    </recommendedName>
</protein>
<dbReference type="EMBL" id="GL377717">
    <property type="protein sequence ID" value="EFJ05625.1"/>
    <property type="molecule type" value="Genomic_DNA"/>
</dbReference>
<dbReference type="InParanoid" id="D8TCK4"/>
<dbReference type="InterPro" id="IPR040366">
    <property type="entry name" value="Nab2/ZC3H14"/>
</dbReference>
<organism evidence="12">
    <name type="scientific">Selaginella moellendorffii</name>
    <name type="common">Spikemoss</name>
    <dbReference type="NCBI Taxonomy" id="88036"/>
    <lineage>
        <taxon>Eukaryota</taxon>
        <taxon>Viridiplantae</taxon>
        <taxon>Streptophyta</taxon>
        <taxon>Embryophyta</taxon>
        <taxon>Tracheophyta</taxon>
        <taxon>Lycopodiopsida</taxon>
        <taxon>Selaginellales</taxon>
        <taxon>Selaginellaceae</taxon>
        <taxon>Selaginella</taxon>
    </lineage>
</organism>
<dbReference type="OMA" id="RIIKADF"/>
<dbReference type="SUPFAM" id="SSF54928">
    <property type="entry name" value="RNA-binding domain, RBD"/>
    <property type="match status" value="1"/>
</dbReference>
<dbReference type="Pfam" id="PF01480">
    <property type="entry name" value="PWI"/>
    <property type="match status" value="1"/>
</dbReference>
<dbReference type="eggNOG" id="KOG3702">
    <property type="taxonomic scope" value="Eukaryota"/>
</dbReference>
<keyword evidence="4" id="KW-0677">Repeat</keyword>
<keyword evidence="5" id="KW-0863">Zinc-finger</keyword>
<dbReference type="Gene3D" id="1.20.1390.10">
    <property type="entry name" value="PWI domain"/>
    <property type="match status" value="1"/>
</dbReference>
<dbReference type="InterPro" id="IPR012677">
    <property type="entry name" value="Nucleotide-bd_a/b_plait_sf"/>
</dbReference>
<dbReference type="GO" id="GO:0005634">
    <property type="term" value="C:nucleus"/>
    <property type="evidence" value="ECO:0000318"/>
    <property type="project" value="GO_Central"/>
</dbReference>
<dbReference type="InterPro" id="IPR002483">
    <property type="entry name" value="PWI_dom"/>
</dbReference>
<sequence>MASASVEAQALQPEEAPTAPPTSPRPPLVPPPLPDEQADDSRTFPLDVSSAGADLLRGTVQTKLSEFMGSYTDEVLAEYVVVLVGHGKQQKQATADLEAFLGVQSEAFVSWLWEHLTENLHVYTKAGEKKAANDALPKDTPEAKDKGENEKKENPTQENAKEENHVTKREPQALRQELKRSRSPEGWARRRRSRAEDKPSAIERVSPPPAPPAPPAPRLKASRRLLEFAVRDAVAPVGGSRRVADANTKRLRSIVAGSADHENAGAPLDSNGKLKARPAITKPAKNSPAMMIALKAAAAAAEDVNNRKASKPVSRFAASIWDRLGHKSDEDDQPDQDLDDADEITEKMEYVHVDSAPRNSKSDRHTRKSRTADRLGLVERRTADTAMPPPPPASHDAYDHGEQFERRIEEVPESLNKKEPSKRHTLRKERRQKKVEEPLQYKRVFHTDDDTKHKDILPLERRTSVEQEKLVDIPNGKGQDLQDVTEMKRRMRQVELEVTKLRTKQDEAAKVSEKSSAPHPPAATTNIPSVPAATTSMQTAPLTSFKTPQSSSDDTDSKVILVTNVHFATTKEAISTHFGSCGEVVKVTMLTDGVSGKPKGSAYVEFSSKDAADRALSLNESSLLSRPIRVARKDANVAETSSPAAAVMRPRPPVRMPMRAAFPRAAFMRGSPYMMRPPPRLVRPPYPVGAPHLQWKRDGGASQMGPSSAAKNGFRSSVGPIRLKRSLSYVRPVVPVTPTPPEATAAPAAAAATTAAAGTAAALSTSTETQKGS</sequence>
<feature type="region of interest" description="Disordered" evidence="9">
    <location>
        <begin position="1"/>
        <end position="43"/>
    </location>
</feature>
<feature type="domain" description="RRM" evidence="10">
    <location>
        <begin position="558"/>
        <end position="635"/>
    </location>
</feature>
<evidence type="ECO:0000256" key="9">
    <source>
        <dbReference type="SAM" id="MobiDB-lite"/>
    </source>
</evidence>
<feature type="compositionally biased region" description="Pro residues" evidence="9">
    <location>
        <begin position="18"/>
        <end position="34"/>
    </location>
</feature>
<evidence type="ECO:0000256" key="3">
    <source>
        <dbReference type="ARBA" id="ARBA00022723"/>
    </source>
</evidence>
<keyword evidence="7" id="KW-0539">Nucleus</keyword>
<feature type="region of interest" description="Disordered" evidence="9">
    <location>
        <begin position="257"/>
        <end position="277"/>
    </location>
</feature>
<dbReference type="PANTHER" id="PTHR14738:SF29">
    <property type="entry name" value="ZINC FINGER CCCH DOMAIN-CONTAINING PROTEIN 14"/>
    <property type="match status" value="1"/>
</dbReference>
<dbReference type="InterPro" id="IPR000504">
    <property type="entry name" value="RRM_dom"/>
</dbReference>
<evidence type="ECO:0000256" key="1">
    <source>
        <dbReference type="ARBA" id="ARBA00004123"/>
    </source>
</evidence>
<dbReference type="InterPro" id="IPR035979">
    <property type="entry name" value="RBD_domain_sf"/>
</dbReference>
<dbReference type="AlphaFoldDB" id="D8TCK4"/>
<dbReference type="GO" id="GO:0008270">
    <property type="term" value="F:zinc ion binding"/>
    <property type="evidence" value="ECO:0007669"/>
    <property type="project" value="UniProtKB-KW"/>
</dbReference>
<dbReference type="OrthoDB" id="4726at2759"/>
<feature type="compositionally biased region" description="Basic and acidic residues" evidence="9">
    <location>
        <begin position="396"/>
        <end position="419"/>
    </location>
</feature>
<evidence type="ECO:0000256" key="4">
    <source>
        <dbReference type="ARBA" id="ARBA00022737"/>
    </source>
</evidence>
<evidence type="ECO:0000259" key="10">
    <source>
        <dbReference type="PROSITE" id="PS50102"/>
    </source>
</evidence>
<feature type="compositionally biased region" description="Basic and acidic residues" evidence="9">
    <location>
        <begin position="128"/>
        <end position="183"/>
    </location>
</feature>
<dbReference type="GO" id="GO:0005737">
    <property type="term" value="C:cytoplasm"/>
    <property type="evidence" value="ECO:0000318"/>
    <property type="project" value="GO_Central"/>
</dbReference>
<dbReference type="STRING" id="88036.D8TCK4"/>
<dbReference type="Pfam" id="PF00076">
    <property type="entry name" value="RRM_1"/>
    <property type="match status" value="1"/>
</dbReference>
<evidence type="ECO:0000256" key="2">
    <source>
        <dbReference type="ARBA" id="ARBA00008423"/>
    </source>
</evidence>
<dbReference type="GO" id="GO:0008143">
    <property type="term" value="F:poly(A) binding"/>
    <property type="evidence" value="ECO:0000318"/>
    <property type="project" value="GO_Central"/>
</dbReference>
<evidence type="ECO:0000313" key="11">
    <source>
        <dbReference type="EMBL" id="EFJ05625.1"/>
    </source>
</evidence>
<evidence type="ECO:0000256" key="5">
    <source>
        <dbReference type="ARBA" id="ARBA00022771"/>
    </source>
</evidence>
<feature type="region of interest" description="Disordered" evidence="9">
    <location>
        <begin position="324"/>
        <end position="435"/>
    </location>
</feature>
<dbReference type="KEGG" id="smo:SELMODRAFT_449095"/>
<dbReference type="FunCoup" id="D8TCK4">
    <property type="interactions" value="2406"/>
</dbReference>
<comment type="similarity">
    <text evidence="2">Belongs to the ZC3H14 family.</text>
</comment>
<dbReference type="PROSITE" id="PS50102">
    <property type="entry name" value="RRM"/>
    <property type="match status" value="1"/>
</dbReference>
<name>D8TCK4_SELML</name>
<evidence type="ECO:0000256" key="7">
    <source>
        <dbReference type="ARBA" id="ARBA00023242"/>
    </source>
</evidence>
<dbReference type="SMART" id="SM00360">
    <property type="entry name" value="RRM"/>
    <property type="match status" value="1"/>
</dbReference>
<feature type="region of interest" description="Disordered" evidence="9">
    <location>
        <begin position="503"/>
        <end position="529"/>
    </location>
</feature>